<evidence type="ECO:0000313" key="2">
    <source>
        <dbReference type="Proteomes" id="UP000095594"/>
    </source>
</evidence>
<dbReference type="Proteomes" id="UP000095594">
    <property type="component" value="Unassembled WGS sequence"/>
</dbReference>
<name>A0A174CYR0_9CLOT</name>
<dbReference type="EMBL" id="CYZX01000006">
    <property type="protein sequence ID" value="CUO16898.1"/>
    <property type="molecule type" value="Genomic_DNA"/>
</dbReference>
<accession>A0A174CYR0</accession>
<gene>
    <name evidence="1" type="ORF">ERS852471_01062</name>
</gene>
<reference evidence="1 2" key="1">
    <citation type="submission" date="2015-09" db="EMBL/GenBank/DDBJ databases">
        <authorList>
            <consortium name="Pathogen Informatics"/>
        </authorList>
    </citation>
    <scope>NUCLEOTIDE SEQUENCE [LARGE SCALE GENOMIC DNA]</scope>
    <source>
        <strain evidence="1 2">2789STDY5834856</strain>
    </source>
</reference>
<sequence length="84" mass="9364">MRNNKIEKIYEVIKENGRTLNLDEIKSMTEVGNGYNYSNNNTTCAVAVPSHKSQKIYDVVTNISGKINLHTIKAMTGAGNGYRQ</sequence>
<dbReference type="OrthoDB" id="1935671at2"/>
<evidence type="ECO:0000313" key="1">
    <source>
        <dbReference type="EMBL" id="CUO16898.1"/>
    </source>
</evidence>
<organism evidence="1 2">
    <name type="scientific">Clostridium disporicum</name>
    <dbReference type="NCBI Taxonomy" id="84024"/>
    <lineage>
        <taxon>Bacteria</taxon>
        <taxon>Bacillati</taxon>
        <taxon>Bacillota</taxon>
        <taxon>Clostridia</taxon>
        <taxon>Eubacteriales</taxon>
        <taxon>Clostridiaceae</taxon>
        <taxon>Clostridium</taxon>
    </lineage>
</organism>
<dbReference type="AlphaFoldDB" id="A0A174CYR0"/>
<dbReference type="RefSeq" id="WP_055264595.1">
    <property type="nucleotide sequence ID" value="NZ_CABIXQ010000006.1"/>
</dbReference>
<proteinExistence type="predicted"/>
<protein>
    <submittedName>
        <fullName evidence="1">Uncharacterized protein</fullName>
    </submittedName>
</protein>